<comment type="function">
    <text evidence="1">Involved in the transposition of the insertion sequence.</text>
</comment>
<dbReference type="PROSITE" id="PS50994">
    <property type="entry name" value="INTEGRASE"/>
    <property type="match status" value="1"/>
</dbReference>
<dbReference type="Pfam" id="PF00665">
    <property type="entry name" value="rve"/>
    <property type="match status" value="1"/>
</dbReference>
<evidence type="ECO:0000313" key="4">
    <source>
        <dbReference type="EMBL" id="BEH90238.1"/>
    </source>
</evidence>
<dbReference type="SUPFAM" id="SSF53098">
    <property type="entry name" value="Ribonuclease H-like"/>
    <property type="match status" value="1"/>
</dbReference>
<dbReference type="EMBL" id="AP028127">
    <property type="protein sequence ID" value="BEH90238.1"/>
    <property type="molecule type" value="Genomic_DNA"/>
</dbReference>
<dbReference type="InterPro" id="IPR048020">
    <property type="entry name" value="Transpos_IS3"/>
</dbReference>
<evidence type="ECO:0000313" key="5">
    <source>
        <dbReference type="EMBL" id="BEH90403.1"/>
    </source>
</evidence>
<protein>
    <submittedName>
        <fullName evidence="4">Transposase</fullName>
    </submittedName>
</protein>
<dbReference type="InterPro" id="IPR050900">
    <property type="entry name" value="Transposase_IS3/IS150/IS904"/>
</dbReference>
<keyword evidence="6" id="KW-1185">Reference proteome</keyword>
<dbReference type="Gene3D" id="3.30.420.10">
    <property type="entry name" value="Ribonuclease H-like superfamily/Ribonuclease H"/>
    <property type="match status" value="1"/>
</dbReference>
<dbReference type="NCBIfam" id="NF033516">
    <property type="entry name" value="transpos_IS3"/>
    <property type="match status" value="1"/>
</dbReference>
<dbReference type="PANTHER" id="PTHR46889">
    <property type="entry name" value="TRANSPOSASE INSF FOR INSERTION SEQUENCE IS3B-RELATED"/>
    <property type="match status" value="1"/>
</dbReference>
<dbReference type="Pfam" id="PF13333">
    <property type="entry name" value="rve_2"/>
    <property type="match status" value="1"/>
</dbReference>
<gene>
    <name evidence="3" type="ORF">T23_02440</name>
    <name evidence="4" type="ORF">T23_03400</name>
    <name evidence="5" type="ORF">T23_05050</name>
</gene>
<dbReference type="Pfam" id="PF13276">
    <property type="entry name" value="HTH_21"/>
    <property type="match status" value="1"/>
</dbReference>
<dbReference type="InterPro" id="IPR025948">
    <property type="entry name" value="HTH-like_dom"/>
</dbReference>
<organism evidence="4 6">
    <name type="scientific">Turicibacter faecis</name>
    <dbReference type="NCBI Taxonomy" id="2963365"/>
    <lineage>
        <taxon>Bacteria</taxon>
        <taxon>Bacillati</taxon>
        <taxon>Bacillota</taxon>
        <taxon>Erysipelotrichia</taxon>
        <taxon>Erysipelotrichales</taxon>
        <taxon>Turicibacteraceae</taxon>
        <taxon>Turicibacter</taxon>
    </lineage>
</organism>
<dbReference type="EMBL" id="AP028127">
    <property type="protein sequence ID" value="BEH90142.1"/>
    <property type="molecule type" value="Genomic_DNA"/>
</dbReference>
<dbReference type="InterPro" id="IPR012337">
    <property type="entry name" value="RNaseH-like_sf"/>
</dbReference>
<accession>A0ABN6ZEM8</accession>
<dbReference type="EMBL" id="AP028127">
    <property type="protein sequence ID" value="BEH90403.1"/>
    <property type="molecule type" value="Genomic_DNA"/>
</dbReference>
<dbReference type="Proteomes" id="UP001432099">
    <property type="component" value="Chromosome"/>
</dbReference>
<feature type="domain" description="Integrase catalytic" evidence="2">
    <location>
        <begin position="132"/>
        <end position="296"/>
    </location>
</feature>
<dbReference type="InterPro" id="IPR001584">
    <property type="entry name" value="Integrase_cat-core"/>
</dbReference>
<sequence>MIHQVVNQTSTKFKSLISHLCDSLGVSRSGYYRYFSLCAEEARLKRLKEEQHRLEVIQKAICFKGRKNKGIRQVAMVLKGEFNIIFNLKSIHRIMKKYGLLSQVRRSNPYRKLAKATQAHRVCPNLVNRQFRPLEPYKVLLTDITYLKYGKGQTAYLSTILDSATNEVLAFQLSEHLKIDFVLQTLNQLQENPTVQLTKETIIHSDQGVHYTSPQFSNQLKELGIQQSMSRKGNCWDNAPQESFFGHLKDEADITNQLTFDDLLIEIEEYIDYHNNFRYQWNLKKLTPVGYRNQLQVA</sequence>
<evidence type="ECO:0000313" key="3">
    <source>
        <dbReference type="EMBL" id="BEH90142.1"/>
    </source>
</evidence>
<name>A0ABN6ZEM8_9FIRM</name>
<dbReference type="PANTHER" id="PTHR46889:SF5">
    <property type="entry name" value="INTEGRASE PROTEIN"/>
    <property type="match status" value="1"/>
</dbReference>
<proteinExistence type="predicted"/>
<evidence type="ECO:0000256" key="1">
    <source>
        <dbReference type="ARBA" id="ARBA00002286"/>
    </source>
</evidence>
<evidence type="ECO:0000259" key="2">
    <source>
        <dbReference type="PROSITE" id="PS50994"/>
    </source>
</evidence>
<dbReference type="InterPro" id="IPR036397">
    <property type="entry name" value="RNaseH_sf"/>
</dbReference>
<evidence type="ECO:0000313" key="6">
    <source>
        <dbReference type="Proteomes" id="UP001432099"/>
    </source>
</evidence>
<reference evidence="4" key="1">
    <citation type="journal article" date="2024" name="Int. J. Syst. Evol. Microbiol.">
        <title>Turicibacter faecis sp. nov., isolated from faeces of heart failure mouse model.</title>
        <authorList>
            <person name="Imamura Y."/>
            <person name="Motooka D."/>
            <person name="Nakajima Y."/>
            <person name="Ito S."/>
            <person name="Kitakaze M."/>
            <person name="Iida T."/>
            <person name="Nakamura S."/>
        </authorList>
    </citation>
    <scope>NUCLEOTIDE SEQUENCE</scope>
    <source>
        <strain evidence="4">TC023</strain>
    </source>
</reference>